<protein>
    <submittedName>
        <fullName evidence="1">Uncharacterized protein</fullName>
    </submittedName>
</protein>
<dbReference type="Proteomes" id="UP000717328">
    <property type="component" value="Unassembled WGS sequence"/>
</dbReference>
<name>A0A9P7GUC3_9AGAR</name>
<evidence type="ECO:0000313" key="2">
    <source>
        <dbReference type="Proteomes" id="UP000717328"/>
    </source>
</evidence>
<dbReference type="OrthoDB" id="10037289at2759"/>
<reference evidence="1" key="2">
    <citation type="submission" date="2021-10" db="EMBL/GenBank/DDBJ databases">
        <title>Phylogenomics reveals ancestral predisposition of the termite-cultivated fungus Termitomyces towards a domesticated lifestyle.</title>
        <authorList>
            <person name="Auxier B."/>
            <person name="Grum-Grzhimaylo A."/>
            <person name="Cardenas M.E."/>
            <person name="Lodge J.D."/>
            <person name="Laessoe T."/>
            <person name="Pedersen O."/>
            <person name="Smith M.E."/>
            <person name="Kuyper T.W."/>
            <person name="Franco-Molano E.A."/>
            <person name="Baroni T.J."/>
            <person name="Aanen D.K."/>
        </authorList>
    </citation>
    <scope>NUCLEOTIDE SEQUENCE</scope>
    <source>
        <strain evidence="1">D49</strain>
    </source>
</reference>
<keyword evidence="2" id="KW-1185">Reference proteome</keyword>
<accession>A0A9P7GUC3</accession>
<sequence length="255" mass="29159">MVSIQHKMQGFVDPAALYFFVPDYYPYAVLDLVDTTLTMIYNKITQKAYQDAYYLLEGLTLFNDFDLSWPMCDDGDRTKITDKAYGALVVATLEGFEKDGRLNATDLPGLENFLKTVAEWADSMKELSCSASYGDYCKSIGRKLFKNKSAETIAREKAWLDAWIAGLDVEDQQSAKKILEDAEKEPLKRGIWDAGRDDFDDMDFALSRVWKQYRQYLTKAPTAPLRGPGTWDISKWSEIQKEEFVFKGASDEEED</sequence>
<dbReference type="EMBL" id="JABCKI010000004">
    <property type="protein sequence ID" value="KAG5654633.1"/>
    <property type="molecule type" value="Genomic_DNA"/>
</dbReference>
<organism evidence="1 2">
    <name type="scientific">Sphagnurus paluster</name>
    <dbReference type="NCBI Taxonomy" id="117069"/>
    <lineage>
        <taxon>Eukaryota</taxon>
        <taxon>Fungi</taxon>
        <taxon>Dikarya</taxon>
        <taxon>Basidiomycota</taxon>
        <taxon>Agaricomycotina</taxon>
        <taxon>Agaricomycetes</taxon>
        <taxon>Agaricomycetidae</taxon>
        <taxon>Agaricales</taxon>
        <taxon>Tricholomatineae</taxon>
        <taxon>Lyophyllaceae</taxon>
        <taxon>Sphagnurus</taxon>
    </lineage>
</organism>
<dbReference type="AlphaFoldDB" id="A0A9P7GUC3"/>
<reference evidence="1" key="1">
    <citation type="submission" date="2021-02" db="EMBL/GenBank/DDBJ databases">
        <authorList>
            <person name="Nieuwenhuis M."/>
            <person name="Van De Peppel L.J.J."/>
        </authorList>
    </citation>
    <scope>NUCLEOTIDE SEQUENCE</scope>
    <source>
        <strain evidence="1">D49</strain>
    </source>
</reference>
<gene>
    <name evidence="1" type="ORF">H0H81_011608</name>
</gene>
<evidence type="ECO:0000313" key="1">
    <source>
        <dbReference type="EMBL" id="KAG5654633.1"/>
    </source>
</evidence>
<proteinExistence type="predicted"/>
<comment type="caution">
    <text evidence="1">The sequence shown here is derived from an EMBL/GenBank/DDBJ whole genome shotgun (WGS) entry which is preliminary data.</text>
</comment>